<dbReference type="PANTHER" id="PTHR12697">
    <property type="entry name" value="PBS LYASE HEAT-LIKE PROTEIN"/>
    <property type="match status" value="1"/>
</dbReference>
<evidence type="ECO:0000313" key="7">
    <source>
        <dbReference type="EMBL" id="BDI19451.1"/>
    </source>
</evidence>
<keyword evidence="3" id="KW-0605">Phycobilisome</keyword>
<accession>A0ABM7Z8C6</accession>
<evidence type="ECO:0000256" key="1">
    <source>
        <dbReference type="ARBA" id="ARBA00009299"/>
    </source>
</evidence>
<dbReference type="InterPro" id="IPR021133">
    <property type="entry name" value="HEAT_type_2"/>
</dbReference>
<keyword evidence="2" id="KW-0042">Antenna complex</keyword>
<name>A0ABM7Z8C6_NOSCO</name>
<evidence type="ECO:0000256" key="5">
    <source>
        <dbReference type="ARBA" id="ARBA00045876"/>
    </source>
</evidence>
<dbReference type="Proteomes" id="UP001055453">
    <property type="component" value="Chromosome"/>
</dbReference>
<keyword evidence="6" id="KW-0175">Coiled coil</keyword>
<dbReference type="Pfam" id="PF13646">
    <property type="entry name" value="HEAT_2"/>
    <property type="match status" value="2"/>
</dbReference>
<keyword evidence="4" id="KW-0456">Lyase</keyword>
<dbReference type="Gene3D" id="3.40.50.300">
    <property type="entry name" value="P-loop containing nucleotide triphosphate hydrolases"/>
    <property type="match status" value="1"/>
</dbReference>
<dbReference type="Gene3D" id="1.25.10.10">
    <property type="entry name" value="Leucine-rich Repeat Variant"/>
    <property type="match status" value="2"/>
</dbReference>
<sequence>MLKALKKGGTTSEVAAEALEYIDTDGVTVVPTLIEAFKHGTLDARRSISWALVVQAKKDEEKKVIVHLFIEALQGQDLENRIIAANGLMYLVTYLGAEAKEAIPVLVDNLEHKYSLVRGNAASALGALGLDAEAAVPALIRRLKDENATVRTFAASALGSIGKKAKTSIPGLVELLKDRDATVRANAAYALGYIFNNNVINVEYKPAFPALMTALKDQDDTVRAGSAYSLEYFAQDNKVVVPALIAALKDKSVKVRNQAATSLRNISRQLQEEAKNLQEAEKAITVVKQIQTAFGNSPEFEDTRLGVDKTLATLGDRKQSFLLQSSAKWVSAGKEIWLAHAVFWLALILVYPKSPQIQAIFFWNPWVRKIMGLGYVGFALTWIPFLRRSLFAPFRESLLADAGLKNFKPAAYFENSDIKNPNSGEIQPIQAAVPGFKGQVVLEGASGLGKTMFLRHLCQQSQRVVVYLPATKCADGVIEAIQKKLHGEEIKDPKFLQNLIYSGAIAICIDGLNEVSADTRAKIVEFTENYFKGDIILATQPMEWTPPSTAKRYVMQPLGRSHIQAFLLSRKPLIPDYAPVREEVYEQSCSRYLEQVLNDRQALEELEANQRILSNPMDLTVIAAMLAAGKQPDLFRLQEQQYTVMTEEYQEKHLRQEFPLDSFSEAVYQMRLKDETQLPEEQFLEELLGMERHKMVVSRQSKDSEGKPAKEWHFRHDKIAEFFILQTFLEHPERQEQHLGDPRFRGVYFMLANFLKFEDAIALREMLIQYAADTKDHTVSDMFVQLVRSRKAALIQTAA</sequence>
<dbReference type="InterPro" id="IPR011989">
    <property type="entry name" value="ARM-like"/>
</dbReference>
<gene>
    <name evidence="7" type="ORF">ANSO36C_52530</name>
</gene>
<evidence type="ECO:0000256" key="6">
    <source>
        <dbReference type="SAM" id="Coils"/>
    </source>
</evidence>
<dbReference type="PANTHER" id="PTHR12697:SF5">
    <property type="entry name" value="DEOXYHYPUSINE HYDROXYLASE"/>
    <property type="match status" value="1"/>
</dbReference>
<evidence type="ECO:0000313" key="8">
    <source>
        <dbReference type="Proteomes" id="UP001055453"/>
    </source>
</evidence>
<evidence type="ECO:0000256" key="4">
    <source>
        <dbReference type="ARBA" id="ARBA00023239"/>
    </source>
</evidence>
<organism evidence="7 8">
    <name type="scientific">Nostoc cf. commune SO-36</name>
    <dbReference type="NCBI Taxonomy" id="449208"/>
    <lineage>
        <taxon>Bacteria</taxon>
        <taxon>Bacillati</taxon>
        <taxon>Cyanobacteriota</taxon>
        <taxon>Cyanophyceae</taxon>
        <taxon>Nostocales</taxon>
        <taxon>Nostocaceae</taxon>
        <taxon>Nostoc</taxon>
    </lineage>
</organism>
<comment type="similarity">
    <text evidence="1">Belongs to the CpcE/RpcE/PecE family.</text>
</comment>
<protein>
    <recommendedName>
        <fullName evidence="9">PBS lyase</fullName>
    </recommendedName>
</protein>
<feature type="coiled-coil region" evidence="6">
    <location>
        <begin position="260"/>
        <end position="290"/>
    </location>
</feature>
<dbReference type="InterPro" id="IPR004155">
    <property type="entry name" value="PBS_lyase_HEAT"/>
</dbReference>
<evidence type="ECO:0008006" key="9">
    <source>
        <dbReference type="Google" id="ProtNLM"/>
    </source>
</evidence>
<evidence type="ECO:0000256" key="2">
    <source>
        <dbReference type="ARBA" id="ARBA00022549"/>
    </source>
</evidence>
<dbReference type="EMBL" id="AP025732">
    <property type="protein sequence ID" value="BDI19451.1"/>
    <property type="molecule type" value="Genomic_DNA"/>
</dbReference>
<reference evidence="7" key="1">
    <citation type="submission" date="2022-04" db="EMBL/GenBank/DDBJ databases">
        <title>Complete genome sequence of a cyanobacterium, Nostoc sp. SO-36, isolated in Antarctica.</title>
        <authorList>
            <person name="Kanesaki Y."/>
            <person name="Effendi D."/>
            <person name="Sakamoto T."/>
            <person name="Ohtani S."/>
            <person name="Awai K."/>
        </authorList>
    </citation>
    <scope>NUCLEOTIDE SEQUENCE</scope>
    <source>
        <strain evidence="7">SO-36</strain>
    </source>
</reference>
<evidence type="ECO:0000256" key="3">
    <source>
        <dbReference type="ARBA" id="ARBA00022738"/>
    </source>
</evidence>
<dbReference type="InterPro" id="IPR016024">
    <property type="entry name" value="ARM-type_fold"/>
</dbReference>
<dbReference type="SUPFAM" id="SSF52540">
    <property type="entry name" value="P-loop containing nucleoside triphosphate hydrolases"/>
    <property type="match status" value="1"/>
</dbReference>
<proteinExistence type="inferred from homology"/>
<dbReference type="SUPFAM" id="SSF48371">
    <property type="entry name" value="ARM repeat"/>
    <property type="match status" value="1"/>
</dbReference>
<dbReference type="SMART" id="SM00567">
    <property type="entry name" value="EZ_HEAT"/>
    <property type="match status" value="4"/>
</dbReference>
<dbReference type="PROSITE" id="PS50077">
    <property type="entry name" value="HEAT_REPEAT"/>
    <property type="match status" value="2"/>
</dbReference>
<dbReference type="InterPro" id="IPR027417">
    <property type="entry name" value="P-loop_NTPase"/>
</dbReference>
<comment type="function">
    <text evidence="5">Catalyzes the hydroxylation of the N(6)-(4-aminobutyl)-L-lysine intermediate produced by deoxyhypusine synthase/DHPS on a critical lysine of the eukaryotic translation initiation factor 5A/eIF-5A. This is the second step of the post-translational modification of that lysine into an unusual amino acid residue named hypusine. Hypusination is unique to mature eIF-5A factor and is essential for its function.</text>
</comment>
<keyword evidence="8" id="KW-1185">Reference proteome</keyword>